<feature type="region of interest" description="Disordered" evidence="5">
    <location>
        <begin position="248"/>
        <end position="277"/>
    </location>
</feature>
<feature type="compositionally biased region" description="Basic and acidic residues" evidence="5">
    <location>
        <begin position="263"/>
        <end position="277"/>
    </location>
</feature>
<gene>
    <name evidence="7" type="ORF">ACFQ4H_08335</name>
</gene>
<dbReference type="InterPro" id="IPR001647">
    <property type="entry name" value="HTH_TetR"/>
</dbReference>
<dbReference type="InterPro" id="IPR050109">
    <property type="entry name" value="HTH-type_TetR-like_transc_reg"/>
</dbReference>
<dbReference type="SUPFAM" id="SSF48498">
    <property type="entry name" value="Tetracyclin repressor-like, C-terminal domain"/>
    <property type="match status" value="1"/>
</dbReference>
<feature type="DNA-binding region" description="H-T-H motif" evidence="4">
    <location>
        <begin position="50"/>
        <end position="69"/>
    </location>
</feature>
<keyword evidence="1" id="KW-0805">Transcription regulation</keyword>
<evidence type="ECO:0000256" key="5">
    <source>
        <dbReference type="SAM" id="MobiDB-lite"/>
    </source>
</evidence>
<reference evidence="8" key="1">
    <citation type="journal article" date="2019" name="Int. J. Syst. Evol. Microbiol.">
        <title>The Global Catalogue of Microorganisms (GCM) 10K type strain sequencing project: providing services to taxonomists for standard genome sequencing and annotation.</title>
        <authorList>
            <consortium name="The Broad Institute Genomics Platform"/>
            <consortium name="The Broad Institute Genome Sequencing Center for Infectious Disease"/>
            <person name="Wu L."/>
            <person name="Ma J."/>
        </authorList>
    </citation>
    <scope>NUCLEOTIDE SEQUENCE [LARGE SCALE GENOMIC DNA]</scope>
    <source>
        <strain evidence="8">JCM 31037</strain>
    </source>
</reference>
<dbReference type="SUPFAM" id="SSF46689">
    <property type="entry name" value="Homeodomain-like"/>
    <property type="match status" value="1"/>
</dbReference>
<evidence type="ECO:0000256" key="1">
    <source>
        <dbReference type="ARBA" id="ARBA00023015"/>
    </source>
</evidence>
<dbReference type="Pfam" id="PF00440">
    <property type="entry name" value="TetR_N"/>
    <property type="match status" value="1"/>
</dbReference>
<evidence type="ECO:0000256" key="3">
    <source>
        <dbReference type="ARBA" id="ARBA00023163"/>
    </source>
</evidence>
<keyword evidence="8" id="KW-1185">Reference proteome</keyword>
<keyword evidence="3" id="KW-0804">Transcription</keyword>
<dbReference type="Pfam" id="PF02909">
    <property type="entry name" value="TetR_C_1"/>
    <property type="match status" value="1"/>
</dbReference>
<dbReference type="PANTHER" id="PTHR30055">
    <property type="entry name" value="HTH-TYPE TRANSCRIPTIONAL REGULATOR RUTR"/>
    <property type="match status" value="1"/>
</dbReference>
<evidence type="ECO:0000313" key="7">
    <source>
        <dbReference type="EMBL" id="MFD1321093.1"/>
    </source>
</evidence>
<dbReference type="InterPro" id="IPR004111">
    <property type="entry name" value="Repressor_TetR_C"/>
</dbReference>
<dbReference type="PANTHER" id="PTHR30055:SF151">
    <property type="entry name" value="TRANSCRIPTIONAL REGULATORY PROTEIN"/>
    <property type="match status" value="1"/>
</dbReference>
<feature type="domain" description="HTH tetR-type" evidence="6">
    <location>
        <begin position="27"/>
        <end position="87"/>
    </location>
</feature>
<sequence length="277" mass="29928">MERTGTGDPLRSLALLWRTEVKTGRSGLTLDRIIAAAIAVANEIGVDAMSMRKIAEQLGVGVMTLYSHVPGKAELVDLMVDFANGSAYADGTTPAPGSDWRAAIEQIAEHNWRLLEAHRWMLGVDSQRPPLGPGTIAKYDIELRPLVGIGLDDVEVDQVLTLVLGQVTHAARQMLGQIETAAGSGRDDSEWWASSGPALDRLIDSKRFPHAARIGEAAGQEFKAASDPRRAYEFGLRTILDGIETLIARRRGPDESTNGAGGGRDRQVAVDQEQRQA</sequence>
<dbReference type="Proteomes" id="UP001597260">
    <property type="component" value="Unassembled WGS sequence"/>
</dbReference>
<evidence type="ECO:0000256" key="4">
    <source>
        <dbReference type="PROSITE-ProRule" id="PRU00335"/>
    </source>
</evidence>
<keyword evidence="2 4" id="KW-0238">DNA-binding</keyword>
<name>A0ABW3Y9H1_9ACTN</name>
<dbReference type="InterPro" id="IPR036271">
    <property type="entry name" value="Tet_transcr_reg_TetR-rel_C_sf"/>
</dbReference>
<dbReference type="RefSeq" id="WP_377568889.1">
    <property type="nucleotide sequence ID" value="NZ_JBHTMP010000009.1"/>
</dbReference>
<dbReference type="Gene3D" id="1.10.357.10">
    <property type="entry name" value="Tetracycline Repressor, domain 2"/>
    <property type="match status" value="1"/>
</dbReference>
<dbReference type="EMBL" id="JBHTMP010000009">
    <property type="protein sequence ID" value="MFD1321093.1"/>
    <property type="molecule type" value="Genomic_DNA"/>
</dbReference>
<proteinExistence type="predicted"/>
<dbReference type="Gene3D" id="1.10.10.60">
    <property type="entry name" value="Homeodomain-like"/>
    <property type="match status" value="1"/>
</dbReference>
<organism evidence="7 8">
    <name type="scientific">Micromonospora sonneratiae</name>
    <dbReference type="NCBI Taxonomy" id="1184706"/>
    <lineage>
        <taxon>Bacteria</taxon>
        <taxon>Bacillati</taxon>
        <taxon>Actinomycetota</taxon>
        <taxon>Actinomycetes</taxon>
        <taxon>Micromonosporales</taxon>
        <taxon>Micromonosporaceae</taxon>
        <taxon>Micromonospora</taxon>
    </lineage>
</organism>
<accession>A0ABW3Y9H1</accession>
<comment type="caution">
    <text evidence="7">The sequence shown here is derived from an EMBL/GenBank/DDBJ whole genome shotgun (WGS) entry which is preliminary data.</text>
</comment>
<evidence type="ECO:0000256" key="2">
    <source>
        <dbReference type="ARBA" id="ARBA00023125"/>
    </source>
</evidence>
<evidence type="ECO:0000259" key="6">
    <source>
        <dbReference type="PROSITE" id="PS50977"/>
    </source>
</evidence>
<dbReference type="PROSITE" id="PS50977">
    <property type="entry name" value="HTH_TETR_2"/>
    <property type="match status" value="1"/>
</dbReference>
<protein>
    <submittedName>
        <fullName evidence="7">TetR/AcrR family transcriptional regulator C-terminal domain-containing protein</fullName>
    </submittedName>
</protein>
<dbReference type="InterPro" id="IPR009057">
    <property type="entry name" value="Homeodomain-like_sf"/>
</dbReference>
<evidence type="ECO:0000313" key="8">
    <source>
        <dbReference type="Proteomes" id="UP001597260"/>
    </source>
</evidence>